<dbReference type="EMBL" id="SRPW01001772">
    <property type="protein sequence ID" value="KAG5999186.1"/>
    <property type="molecule type" value="Genomic_DNA"/>
</dbReference>
<evidence type="ECO:0000313" key="2">
    <source>
        <dbReference type="EMBL" id="KAG5999186.1"/>
    </source>
</evidence>
<feature type="region of interest" description="Disordered" evidence="1">
    <location>
        <begin position="1"/>
        <end position="55"/>
    </location>
</feature>
<organism evidence="2 3">
    <name type="scientific">Claviceps pusilla</name>
    <dbReference type="NCBI Taxonomy" id="123648"/>
    <lineage>
        <taxon>Eukaryota</taxon>
        <taxon>Fungi</taxon>
        <taxon>Dikarya</taxon>
        <taxon>Ascomycota</taxon>
        <taxon>Pezizomycotina</taxon>
        <taxon>Sordariomycetes</taxon>
        <taxon>Hypocreomycetidae</taxon>
        <taxon>Hypocreales</taxon>
        <taxon>Clavicipitaceae</taxon>
        <taxon>Claviceps</taxon>
    </lineage>
</organism>
<name>A0A9P7N8M3_9HYPO</name>
<reference evidence="2" key="1">
    <citation type="journal article" date="2020" name="bioRxiv">
        <title>Whole genome comparisons of ergot fungi reveals the divergence and evolution of species within the genus Claviceps are the result of varying mechanisms driving genome evolution and host range expansion.</title>
        <authorList>
            <person name="Wyka S.A."/>
            <person name="Mondo S.J."/>
            <person name="Liu M."/>
            <person name="Dettman J."/>
            <person name="Nalam V."/>
            <person name="Broders K.D."/>
        </authorList>
    </citation>
    <scope>NUCLEOTIDE SEQUENCE</scope>
    <source>
        <strain evidence="2">CCC 602</strain>
    </source>
</reference>
<comment type="caution">
    <text evidence="2">The sequence shown here is derived from an EMBL/GenBank/DDBJ whole genome shotgun (WGS) entry which is preliminary data.</text>
</comment>
<evidence type="ECO:0000256" key="1">
    <source>
        <dbReference type="SAM" id="MobiDB-lite"/>
    </source>
</evidence>
<sequence>ATATEDEAPASPSPGPGDPRSQLEAPKSQSPGHSPSPTPCPSAPVPRPGLKPPTRPSLLMQAAALTTRVGLPPRWPKMAQDGRAVQCCAQLRSSTQVMDP</sequence>
<protein>
    <submittedName>
        <fullName evidence="2">Uncharacterized protein</fullName>
    </submittedName>
</protein>
<feature type="compositionally biased region" description="Pro residues" evidence="1">
    <location>
        <begin position="34"/>
        <end position="55"/>
    </location>
</feature>
<proteinExistence type="predicted"/>
<evidence type="ECO:0000313" key="3">
    <source>
        <dbReference type="Proteomes" id="UP000748025"/>
    </source>
</evidence>
<keyword evidence="3" id="KW-1185">Reference proteome</keyword>
<dbReference type="AlphaFoldDB" id="A0A9P7N8M3"/>
<dbReference type="Proteomes" id="UP000748025">
    <property type="component" value="Unassembled WGS sequence"/>
</dbReference>
<accession>A0A9P7N8M3</accession>
<gene>
    <name evidence="2" type="ORF">E4U43_002245</name>
</gene>
<feature type="non-terminal residue" evidence="2">
    <location>
        <position position="1"/>
    </location>
</feature>